<evidence type="ECO:0000256" key="1">
    <source>
        <dbReference type="SAM" id="MobiDB-lite"/>
    </source>
</evidence>
<organism evidence="2 3">
    <name type="scientific">Parafrankia irregularis</name>
    <dbReference type="NCBI Taxonomy" id="795642"/>
    <lineage>
        <taxon>Bacteria</taxon>
        <taxon>Bacillati</taxon>
        <taxon>Actinomycetota</taxon>
        <taxon>Actinomycetes</taxon>
        <taxon>Frankiales</taxon>
        <taxon>Frankiaceae</taxon>
        <taxon>Parafrankia</taxon>
    </lineage>
</organism>
<evidence type="ECO:0000313" key="3">
    <source>
        <dbReference type="Proteomes" id="UP000198802"/>
    </source>
</evidence>
<dbReference type="Proteomes" id="UP000198802">
    <property type="component" value="Unassembled WGS sequence"/>
</dbReference>
<feature type="compositionally biased region" description="Pro residues" evidence="1">
    <location>
        <begin position="12"/>
        <end position="21"/>
    </location>
</feature>
<dbReference type="RefSeq" id="WP_165615488.1">
    <property type="nucleotide sequence ID" value="NZ_FAOZ01000003.1"/>
</dbReference>
<evidence type="ECO:0000313" key="2">
    <source>
        <dbReference type="EMBL" id="CUU54812.1"/>
    </source>
</evidence>
<reference evidence="3" key="1">
    <citation type="submission" date="2015-11" db="EMBL/GenBank/DDBJ databases">
        <authorList>
            <person name="Varghese N."/>
        </authorList>
    </citation>
    <scope>NUCLEOTIDE SEQUENCE [LARGE SCALE GENOMIC DNA]</scope>
    <source>
        <strain evidence="3">DSM 45899</strain>
    </source>
</reference>
<feature type="region of interest" description="Disordered" evidence="1">
    <location>
        <begin position="1"/>
        <end position="27"/>
    </location>
</feature>
<keyword evidence="3" id="KW-1185">Reference proteome</keyword>
<dbReference type="AlphaFoldDB" id="A0A0S4QJ35"/>
<dbReference type="EMBL" id="FAOZ01000003">
    <property type="protein sequence ID" value="CUU54812.1"/>
    <property type="molecule type" value="Genomic_DNA"/>
</dbReference>
<accession>A0A0S4QJ35</accession>
<proteinExistence type="predicted"/>
<feature type="compositionally biased region" description="Low complexity" evidence="1">
    <location>
        <begin position="1"/>
        <end position="11"/>
    </location>
</feature>
<gene>
    <name evidence="2" type="ORF">Ga0074812_103302</name>
</gene>
<name>A0A0S4QJ35_9ACTN</name>
<protein>
    <submittedName>
        <fullName evidence="2">Uncharacterized protein</fullName>
    </submittedName>
</protein>
<sequence>MTTTNASGQQPPAGPDGPSGPPDACRCRRGNPASTVLTVLLSAVARAALGWLFDH</sequence>